<dbReference type="Proteomes" id="UP000553957">
    <property type="component" value="Unassembled WGS sequence"/>
</dbReference>
<evidence type="ECO:0000313" key="2">
    <source>
        <dbReference type="EMBL" id="NOL45893.1"/>
    </source>
</evidence>
<dbReference type="AlphaFoldDB" id="A0A7Y4L7N9"/>
<proteinExistence type="predicted"/>
<dbReference type="RefSeq" id="WP_171679190.1">
    <property type="nucleotide sequence ID" value="NZ_BAAAGT010000022.1"/>
</dbReference>
<dbReference type="Proteomes" id="UP000534306">
    <property type="component" value="Unassembled WGS sequence"/>
</dbReference>
<evidence type="ECO:0000313" key="4">
    <source>
        <dbReference type="Proteomes" id="UP000553957"/>
    </source>
</evidence>
<protein>
    <submittedName>
        <fullName evidence="2">Uncharacterized protein</fullName>
    </submittedName>
</protein>
<accession>A0A7Y4L7N9</accession>
<evidence type="ECO:0000313" key="1">
    <source>
        <dbReference type="EMBL" id="MBB6564435.1"/>
    </source>
</evidence>
<name>A0A7Y4L7N9_9ACTN</name>
<reference evidence="1 4" key="2">
    <citation type="submission" date="2020-08" db="EMBL/GenBank/DDBJ databases">
        <title>Sequencing the genomes of 1000 actinobacteria strains.</title>
        <authorList>
            <person name="Klenk H.-P."/>
        </authorList>
    </citation>
    <scope>NUCLEOTIDE SEQUENCE [LARGE SCALE GENOMIC DNA]</scope>
    <source>
        <strain evidence="1 4">DSM 15626</strain>
    </source>
</reference>
<evidence type="ECO:0000313" key="3">
    <source>
        <dbReference type="Proteomes" id="UP000534306"/>
    </source>
</evidence>
<keyword evidence="3" id="KW-1185">Reference proteome</keyword>
<organism evidence="2 3">
    <name type="scientific">Kribbella sandramycini</name>
    <dbReference type="NCBI Taxonomy" id="60450"/>
    <lineage>
        <taxon>Bacteria</taxon>
        <taxon>Bacillati</taxon>
        <taxon>Actinomycetota</taxon>
        <taxon>Actinomycetes</taxon>
        <taxon>Propionibacteriales</taxon>
        <taxon>Kribbellaceae</taxon>
        <taxon>Kribbella</taxon>
    </lineage>
</organism>
<dbReference type="EMBL" id="JABJRC010000018">
    <property type="protein sequence ID" value="NOL45893.1"/>
    <property type="molecule type" value="Genomic_DNA"/>
</dbReference>
<comment type="caution">
    <text evidence="2">The sequence shown here is derived from an EMBL/GenBank/DDBJ whole genome shotgun (WGS) entry which is preliminary data.</text>
</comment>
<dbReference type="EMBL" id="JACHKF010000001">
    <property type="protein sequence ID" value="MBB6564435.1"/>
    <property type="molecule type" value="Genomic_DNA"/>
</dbReference>
<gene>
    <name evidence="1" type="ORF">HNR71_000072</name>
    <name evidence="2" type="ORF">HPO96_37175</name>
</gene>
<reference evidence="2 3" key="1">
    <citation type="submission" date="2020-05" db="EMBL/GenBank/DDBJ databases">
        <title>Genome sequence of Kribbella sandramycini ATCC 39419.</title>
        <authorList>
            <person name="Maclea K.S."/>
            <person name="Fair J.L."/>
        </authorList>
    </citation>
    <scope>NUCLEOTIDE SEQUENCE [LARGE SCALE GENOMIC DNA]</scope>
    <source>
        <strain evidence="2 3">ATCC 39419</strain>
    </source>
</reference>
<sequence>MSRFSHIDTDGDRLRAYFDDQDEEAVISAMHDGRSHMVALTKDAARDLAAKLTAWAGPAKPAPEFKVGDSVEVTSMHYPSWNGIGTIVNLWADGGIDVRFDRDLDRQGTFSATDVSHYTPNYAALAAEFKPGDLAIVGNNPGIGAQPGNGFVSAAYRGKAVNVLRVESDGVLVVALYGDPDGQYIHVAHLTKAKAVPA</sequence>